<evidence type="ECO:0000313" key="1">
    <source>
        <dbReference type="EMBL" id="MCC5467493.1"/>
    </source>
</evidence>
<accession>A0ABS8HWF7</accession>
<dbReference type="Proteomes" id="UP001165492">
    <property type="component" value="Unassembled WGS sequence"/>
</dbReference>
<keyword evidence="2" id="KW-1185">Reference proteome</keyword>
<protein>
    <submittedName>
        <fullName evidence="1">Uncharacterized protein</fullName>
    </submittedName>
</protein>
<comment type="caution">
    <text evidence="1">The sequence shown here is derived from an EMBL/GenBank/DDBJ whole genome shotgun (WGS) entry which is preliminary data.</text>
</comment>
<organism evidence="1 2">
    <name type="scientific">Pelosinus baikalensis</name>
    <dbReference type="NCBI Taxonomy" id="2892015"/>
    <lineage>
        <taxon>Bacteria</taxon>
        <taxon>Bacillati</taxon>
        <taxon>Bacillota</taxon>
        <taxon>Negativicutes</taxon>
        <taxon>Selenomonadales</taxon>
        <taxon>Sporomusaceae</taxon>
        <taxon>Pelosinus</taxon>
    </lineage>
</organism>
<proteinExistence type="predicted"/>
<sequence length="104" mass="12618">MNYPKYDCHKPKPNHCKMDDNDDYDDCEMPCMKEKPDHDCYSTMCSDMDKMKCKMEKECVKTYKTYYKLYRVCQYRLYKLCPCCGHEFDYHRHRGMCPKCGVSI</sequence>
<evidence type="ECO:0000313" key="2">
    <source>
        <dbReference type="Proteomes" id="UP001165492"/>
    </source>
</evidence>
<gene>
    <name evidence="1" type="ORF">LMF89_19335</name>
</gene>
<dbReference type="EMBL" id="JAJHJB010000034">
    <property type="protein sequence ID" value="MCC5467493.1"/>
    <property type="molecule type" value="Genomic_DNA"/>
</dbReference>
<dbReference type="RefSeq" id="WP_007958780.1">
    <property type="nucleotide sequence ID" value="NZ_JAJHJB010000034.1"/>
</dbReference>
<name>A0ABS8HWF7_9FIRM</name>
<reference evidence="1" key="1">
    <citation type="submission" date="2021-11" db="EMBL/GenBank/DDBJ databases">
        <title>Description of a new species Pelosinus isolated from the bottom sediments of Lake Baikal.</title>
        <authorList>
            <person name="Zakharyuk A."/>
        </authorList>
    </citation>
    <scope>NUCLEOTIDE SEQUENCE</scope>
    <source>
        <strain evidence="1">Bkl1</strain>
    </source>
</reference>